<evidence type="ECO:0000256" key="3">
    <source>
        <dbReference type="ARBA" id="ARBA00022553"/>
    </source>
</evidence>
<keyword evidence="5" id="KW-0547">Nucleotide-binding</keyword>
<sequence length="436" mass="44657">MTGVTEPARRRQPLARYAVPATCGGLAVGLLVAATLLHAADPTSVLGMPGFDDPTWWWAAAVVVAQAVALGVRPRTTPGVLLAVGAAVPALAVLGEGIGIGLVAVLVAAFETAVEGPSPRRWPALAAAGVLVAAGVATSELRIGSVAAAAVVGGLVQALGTVGLPVLAAAVVGSRREARTARADTLAARTREHDALVQVAVERERTAMARELHDIAAHHLSGIAVMTGAIGRQIDVDPAGAKIAVAQVREQSTAMLRDLRNLVVLLRDTDAPGDADGAVRMETLAGVAELVDRARESGLDVTLERSGPVDELAATGSLGPLAQLVVYRTVQEGLANASRHAPGARCEVLLDAGDGSALVVTVRNGPPPDGTDLPPHEPGYGLVGMRERAEVTGATLRHGPRVDGGWQLRLTVPAAERTPTERTPTERTPTEGGTTP</sequence>
<evidence type="ECO:0000256" key="1">
    <source>
        <dbReference type="ARBA" id="ARBA00000085"/>
    </source>
</evidence>
<dbReference type="CDD" id="cd16917">
    <property type="entry name" value="HATPase_UhpB-NarQ-NarX-like"/>
    <property type="match status" value="1"/>
</dbReference>
<dbReference type="Proteomes" id="UP000029833">
    <property type="component" value="Unassembled WGS sequence"/>
</dbReference>
<dbReference type="GO" id="GO:0016020">
    <property type="term" value="C:membrane"/>
    <property type="evidence" value="ECO:0007669"/>
    <property type="project" value="InterPro"/>
</dbReference>
<evidence type="ECO:0000256" key="9">
    <source>
        <dbReference type="SAM" id="MobiDB-lite"/>
    </source>
</evidence>
<dbReference type="InterPro" id="IPR050482">
    <property type="entry name" value="Sensor_HK_TwoCompSys"/>
</dbReference>
<dbReference type="GO" id="GO:0046983">
    <property type="term" value="F:protein dimerization activity"/>
    <property type="evidence" value="ECO:0007669"/>
    <property type="project" value="InterPro"/>
</dbReference>
<keyword evidence="4" id="KW-0808">Transferase</keyword>
<keyword evidence="8" id="KW-0902">Two-component regulatory system</keyword>
<evidence type="ECO:0000256" key="6">
    <source>
        <dbReference type="ARBA" id="ARBA00022777"/>
    </source>
</evidence>
<evidence type="ECO:0000313" key="13">
    <source>
        <dbReference type="Proteomes" id="UP000029833"/>
    </source>
</evidence>
<gene>
    <name evidence="12" type="ORF">Q760_16405</name>
</gene>
<feature type="region of interest" description="Disordered" evidence="9">
    <location>
        <begin position="413"/>
        <end position="436"/>
    </location>
</feature>
<dbReference type="EMBL" id="AXNT01000075">
    <property type="protein sequence ID" value="KGM01936.1"/>
    <property type="molecule type" value="Genomic_DNA"/>
</dbReference>
<evidence type="ECO:0000259" key="11">
    <source>
        <dbReference type="Pfam" id="PF07730"/>
    </source>
</evidence>
<dbReference type="GO" id="GO:0000155">
    <property type="term" value="F:phosphorelay sensor kinase activity"/>
    <property type="evidence" value="ECO:0007669"/>
    <property type="project" value="InterPro"/>
</dbReference>
<feature type="transmembrane region" description="Helical" evidence="10">
    <location>
        <begin position="55"/>
        <end position="72"/>
    </location>
</feature>
<dbReference type="PANTHER" id="PTHR24421">
    <property type="entry name" value="NITRATE/NITRITE SENSOR PROTEIN NARX-RELATED"/>
    <property type="match status" value="1"/>
</dbReference>
<dbReference type="EC" id="2.7.13.3" evidence="2"/>
<feature type="compositionally biased region" description="Basic and acidic residues" evidence="9">
    <location>
        <begin position="418"/>
        <end position="429"/>
    </location>
</feature>
<feature type="transmembrane region" description="Helical" evidence="10">
    <location>
        <begin position="122"/>
        <end position="139"/>
    </location>
</feature>
<feature type="domain" description="Signal transduction histidine kinase subgroup 3 dimerisation and phosphoacceptor" evidence="11">
    <location>
        <begin position="204"/>
        <end position="269"/>
    </location>
</feature>
<reference evidence="12 13" key="1">
    <citation type="submission" date="2013-10" db="EMBL/GenBank/DDBJ databases">
        <authorList>
            <person name="Wang G."/>
            <person name="Zhuang W."/>
        </authorList>
    </citation>
    <scope>NUCLEOTIDE SEQUENCE [LARGE SCALE GENOMIC DNA]</scope>
    <source>
        <strain evidence="12 13">DSM 20118</strain>
    </source>
</reference>
<keyword evidence="10" id="KW-1133">Transmembrane helix</keyword>
<keyword evidence="10" id="KW-0812">Transmembrane</keyword>
<organism evidence="12 13">
    <name type="scientific">Cellulomonas cellasea DSM 20118</name>
    <dbReference type="NCBI Taxonomy" id="1408250"/>
    <lineage>
        <taxon>Bacteria</taxon>
        <taxon>Bacillati</taxon>
        <taxon>Actinomycetota</taxon>
        <taxon>Actinomycetes</taxon>
        <taxon>Micrococcales</taxon>
        <taxon>Cellulomonadaceae</taxon>
        <taxon>Cellulomonas</taxon>
    </lineage>
</organism>
<feature type="transmembrane region" description="Helical" evidence="10">
    <location>
        <begin position="17"/>
        <end position="40"/>
    </location>
</feature>
<evidence type="ECO:0000256" key="10">
    <source>
        <dbReference type="SAM" id="Phobius"/>
    </source>
</evidence>
<evidence type="ECO:0000256" key="2">
    <source>
        <dbReference type="ARBA" id="ARBA00012438"/>
    </source>
</evidence>
<dbReference type="Gene3D" id="3.30.565.10">
    <property type="entry name" value="Histidine kinase-like ATPase, C-terminal domain"/>
    <property type="match status" value="1"/>
</dbReference>
<dbReference type="PANTHER" id="PTHR24421:SF10">
    <property type="entry name" value="NITRATE_NITRITE SENSOR PROTEIN NARQ"/>
    <property type="match status" value="1"/>
</dbReference>
<evidence type="ECO:0000256" key="8">
    <source>
        <dbReference type="ARBA" id="ARBA00023012"/>
    </source>
</evidence>
<keyword evidence="7" id="KW-0067">ATP-binding</keyword>
<dbReference type="AlphaFoldDB" id="A0A0A0B9J6"/>
<feature type="transmembrane region" description="Helical" evidence="10">
    <location>
        <begin position="79"/>
        <end position="110"/>
    </location>
</feature>
<dbReference type="InterPro" id="IPR011712">
    <property type="entry name" value="Sig_transdc_His_kin_sub3_dim/P"/>
</dbReference>
<dbReference type="SUPFAM" id="SSF55874">
    <property type="entry name" value="ATPase domain of HSP90 chaperone/DNA topoisomerase II/histidine kinase"/>
    <property type="match status" value="1"/>
</dbReference>
<evidence type="ECO:0000256" key="4">
    <source>
        <dbReference type="ARBA" id="ARBA00022679"/>
    </source>
</evidence>
<proteinExistence type="predicted"/>
<dbReference type="Pfam" id="PF07730">
    <property type="entry name" value="HisKA_3"/>
    <property type="match status" value="1"/>
</dbReference>
<evidence type="ECO:0000313" key="12">
    <source>
        <dbReference type="EMBL" id="KGM01936.1"/>
    </source>
</evidence>
<dbReference type="InterPro" id="IPR036890">
    <property type="entry name" value="HATPase_C_sf"/>
</dbReference>
<comment type="caution">
    <text evidence="12">The sequence shown here is derived from an EMBL/GenBank/DDBJ whole genome shotgun (WGS) entry which is preliminary data.</text>
</comment>
<comment type="catalytic activity">
    <reaction evidence="1">
        <text>ATP + protein L-histidine = ADP + protein N-phospho-L-histidine.</text>
        <dbReference type="EC" id="2.7.13.3"/>
    </reaction>
</comment>
<dbReference type="STRING" id="1408250.Q760_16405"/>
<protein>
    <recommendedName>
        <fullName evidence="2">histidine kinase</fullName>
        <ecNumber evidence="2">2.7.13.3</ecNumber>
    </recommendedName>
</protein>
<feature type="transmembrane region" description="Helical" evidence="10">
    <location>
        <begin position="146"/>
        <end position="172"/>
    </location>
</feature>
<keyword evidence="13" id="KW-1185">Reference proteome</keyword>
<name>A0A0A0B9J6_9CELL</name>
<keyword evidence="10" id="KW-0472">Membrane</keyword>
<accession>A0A0A0B9J6</accession>
<evidence type="ECO:0000256" key="7">
    <source>
        <dbReference type="ARBA" id="ARBA00022840"/>
    </source>
</evidence>
<evidence type="ECO:0000256" key="5">
    <source>
        <dbReference type="ARBA" id="ARBA00022741"/>
    </source>
</evidence>
<dbReference type="Gene3D" id="1.20.5.1930">
    <property type="match status" value="1"/>
</dbReference>
<keyword evidence="3" id="KW-0597">Phosphoprotein</keyword>
<keyword evidence="6" id="KW-0418">Kinase</keyword>
<dbReference type="GO" id="GO:0005524">
    <property type="term" value="F:ATP binding"/>
    <property type="evidence" value="ECO:0007669"/>
    <property type="project" value="UniProtKB-KW"/>
</dbReference>